<comment type="similarity">
    <text evidence="1">Belongs to the choline/ethanolamine kinase family.</text>
</comment>
<dbReference type="GO" id="GO:0005737">
    <property type="term" value="C:cytoplasm"/>
    <property type="evidence" value="ECO:0007669"/>
    <property type="project" value="TreeGrafter"/>
</dbReference>
<gene>
    <name evidence="2" type="ORF">EJ05DRAFT_365680</name>
</gene>
<dbReference type="EMBL" id="ML996571">
    <property type="protein sequence ID" value="KAF2758810.1"/>
    <property type="molecule type" value="Genomic_DNA"/>
</dbReference>
<keyword evidence="2" id="KW-0808">Transferase</keyword>
<dbReference type="InterPro" id="IPR011009">
    <property type="entry name" value="Kinase-like_dom_sf"/>
</dbReference>
<dbReference type="PANTHER" id="PTHR22603:SF93">
    <property type="entry name" value="RE24176P"/>
    <property type="match status" value="1"/>
</dbReference>
<dbReference type="GO" id="GO:0004103">
    <property type="term" value="F:choline kinase activity"/>
    <property type="evidence" value="ECO:0007669"/>
    <property type="project" value="TreeGrafter"/>
</dbReference>
<evidence type="ECO:0000313" key="2">
    <source>
        <dbReference type="EMBL" id="KAF2758810.1"/>
    </source>
</evidence>
<dbReference type="Proteomes" id="UP000799437">
    <property type="component" value="Unassembled WGS sequence"/>
</dbReference>
<name>A0A6A6WA29_9PEZI</name>
<accession>A0A6A6WA29</accession>
<evidence type="ECO:0000313" key="3">
    <source>
        <dbReference type="Proteomes" id="UP000799437"/>
    </source>
</evidence>
<proteinExistence type="inferred from homology"/>
<dbReference type="GeneID" id="54482166"/>
<dbReference type="GO" id="GO:0006646">
    <property type="term" value="P:phosphatidylethanolamine biosynthetic process"/>
    <property type="evidence" value="ECO:0007669"/>
    <property type="project" value="TreeGrafter"/>
</dbReference>
<sequence length="370" mass="42494">MDVYTTDPSTMLTAAAALKLVTAFFEKEWPQTIEEEIDLRRVTGGFCHRLHLITRNNEARQEPKSILIRHFGLEGNENEPLESSTTLSAAEQTVIYHEMGRRGWGPKVYGVFRGGRLEEYIDAHVLTAAESMQLDIRHDIARSFARLHSLELPFRKDSFTRVICEFKGVANKKAEAVQKLLGLRSSKATQLATFIRNMDWSRELDWLSELFERYKCKRSIAIIDVNFSNVLVKNYKSENQILLIDYETAAYSYRGIDIGGHFSERMYCWSHPDNVLSGHPAPNLEEQTAFCESYMQEMQVLGQETTNDTVSHLILESEIGRMYQMVFSFLMCIRFEGFESSSPLVVGLVNMAEIYCQLKHDFASRHETPC</sequence>
<dbReference type="SUPFAM" id="SSF56112">
    <property type="entry name" value="Protein kinase-like (PK-like)"/>
    <property type="match status" value="1"/>
</dbReference>
<keyword evidence="2" id="KW-0418">Kinase</keyword>
<keyword evidence="3" id="KW-1185">Reference proteome</keyword>
<reference evidence="2" key="1">
    <citation type="journal article" date="2020" name="Stud. Mycol.">
        <title>101 Dothideomycetes genomes: a test case for predicting lifestyles and emergence of pathogens.</title>
        <authorList>
            <person name="Haridas S."/>
            <person name="Albert R."/>
            <person name="Binder M."/>
            <person name="Bloem J."/>
            <person name="Labutti K."/>
            <person name="Salamov A."/>
            <person name="Andreopoulos B."/>
            <person name="Baker S."/>
            <person name="Barry K."/>
            <person name="Bills G."/>
            <person name="Bluhm B."/>
            <person name="Cannon C."/>
            <person name="Castanera R."/>
            <person name="Culley D."/>
            <person name="Daum C."/>
            <person name="Ezra D."/>
            <person name="Gonzalez J."/>
            <person name="Henrissat B."/>
            <person name="Kuo A."/>
            <person name="Liang C."/>
            <person name="Lipzen A."/>
            <person name="Lutzoni F."/>
            <person name="Magnuson J."/>
            <person name="Mondo S."/>
            <person name="Nolan M."/>
            <person name="Ohm R."/>
            <person name="Pangilinan J."/>
            <person name="Park H.-J."/>
            <person name="Ramirez L."/>
            <person name="Alfaro M."/>
            <person name="Sun H."/>
            <person name="Tritt A."/>
            <person name="Yoshinaga Y."/>
            <person name="Zwiers L.-H."/>
            <person name="Turgeon B."/>
            <person name="Goodwin S."/>
            <person name="Spatafora J."/>
            <person name="Crous P."/>
            <person name="Grigoriev I."/>
        </authorList>
    </citation>
    <scope>NUCLEOTIDE SEQUENCE</scope>
    <source>
        <strain evidence="2">CBS 121739</strain>
    </source>
</reference>
<dbReference type="RefSeq" id="XP_033601261.1">
    <property type="nucleotide sequence ID" value="XM_033741112.1"/>
</dbReference>
<protein>
    <submittedName>
        <fullName evidence="2">Kinase-like protein</fullName>
    </submittedName>
</protein>
<organism evidence="2 3">
    <name type="scientific">Pseudovirgaria hyperparasitica</name>
    <dbReference type="NCBI Taxonomy" id="470096"/>
    <lineage>
        <taxon>Eukaryota</taxon>
        <taxon>Fungi</taxon>
        <taxon>Dikarya</taxon>
        <taxon>Ascomycota</taxon>
        <taxon>Pezizomycotina</taxon>
        <taxon>Dothideomycetes</taxon>
        <taxon>Dothideomycetes incertae sedis</taxon>
        <taxon>Acrospermales</taxon>
        <taxon>Acrospermaceae</taxon>
        <taxon>Pseudovirgaria</taxon>
    </lineage>
</organism>
<dbReference type="Pfam" id="PF01633">
    <property type="entry name" value="Choline_kinase"/>
    <property type="match status" value="1"/>
</dbReference>
<dbReference type="OrthoDB" id="3649325at2759"/>
<dbReference type="GO" id="GO:0004305">
    <property type="term" value="F:ethanolamine kinase activity"/>
    <property type="evidence" value="ECO:0007669"/>
    <property type="project" value="TreeGrafter"/>
</dbReference>
<dbReference type="AlphaFoldDB" id="A0A6A6WA29"/>
<dbReference type="PANTHER" id="PTHR22603">
    <property type="entry name" value="CHOLINE/ETHANOALAMINE KINASE"/>
    <property type="match status" value="1"/>
</dbReference>
<evidence type="ECO:0000256" key="1">
    <source>
        <dbReference type="ARBA" id="ARBA00038211"/>
    </source>
</evidence>
<dbReference type="Gene3D" id="3.90.1200.10">
    <property type="match status" value="1"/>
</dbReference>
<dbReference type="Gene3D" id="3.30.200.20">
    <property type="entry name" value="Phosphorylase Kinase, domain 1"/>
    <property type="match status" value="1"/>
</dbReference>